<dbReference type="Gene3D" id="1.25.40.10">
    <property type="entry name" value="Tetratricopeptide repeat domain"/>
    <property type="match status" value="1"/>
</dbReference>
<dbReference type="OrthoDB" id="185373at2759"/>
<evidence type="ECO:0000313" key="3">
    <source>
        <dbReference type="Proteomes" id="UP000193498"/>
    </source>
</evidence>
<evidence type="ECO:0008006" key="4">
    <source>
        <dbReference type="Google" id="ProtNLM"/>
    </source>
</evidence>
<dbReference type="InParanoid" id="A0A1Y1YE85"/>
<dbReference type="EMBL" id="MCFE01000163">
    <property type="protein sequence ID" value="ORX96006.1"/>
    <property type="molecule type" value="Genomic_DNA"/>
</dbReference>
<dbReference type="InterPro" id="IPR002885">
    <property type="entry name" value="PPR_rpt"/>
</dbReference>
<dbReference type="InterPro" id="IPR011990">
    <property type="entry name" value="TPR-like_helical_dom_sf"/>
</dbReference>
<dbReference type="STRING" id="1314790.A0A1Y1YE85"/>
<gene>
    <name evidence="2" type="ORF">K493DRAFT_21824</name>
</gene>
<proteinExistence type="predicted"/>
<protein>
    <recommendedName>
        <fullName evidence="4">TPR-like protein</fullName>
    </recommendedName>
</protein>
<dbReference type="NCBIfam" id="TIGR00756">
    <property type="entry name" value="PPR"/>
    <property type="match status" value="1"/>
</dbReference>
<evidence type="ECO:0000313" key="2">
    <source>
        <dbReference type="EMBL" id="ORX96006.1"/>
    </source>
</evidence>
<keyword evidence="1" id="KW-0677">Repeat</keyword>
<reference evidence="2 3" key="1">
    <citation type="submission" date="2016-07" db="EMBL/GenBank/DDBJ databases">
        <title>Pervasive Adenine N6-methylation of Active Genes in Fungi.</title>
        <authorList>
            <consortium name="DOE Joint Genome Institute"/>
            <person name="Mondo S.J."/>
            <person name="Dannebaum R.O."/>
            <person name="Kuo R.C."/>
            <person name="Labutti K."/>
            <person name="Haridas S."/>
            <person name="Kuo A."/>
            <person name="Salamov A."/>
            <person name="Ahrendt S.R."/>
            <person name="Lipzen A."/>
            <person name="Sullivan W."/>
            <person name="Andreopoulos W.B."/>
            <person name="Clum A."/>
            <person name="Lindquist E."/>
            <person name="Daum C."/>
            <person name="Ramamoorthy G.K."/>
            <person name="Gryganskyi A."/>
            <person name="Culley D."/>
            <person name="Magnuson J.K."/>
            <person name="James T.Y."/>
            <person name="O'Malley M.A."/>
            <person name="Stajich J.E."/>
            <person name="Spatafora J.W."/>
            <person name="Visel A."/>
            <person name="Grigoriev I.V."/>
        </authorList>
    </citation>
    <scope>NUCLEOTIDE SEQUENCE [LARGE SCALE GENOMIC DNA]</scope>
    <source>
        <strain evidence="2 3">CBS 931.73</strain>
    </source>
</reference>
<comment type="caution">
    <text evidence="2">The sequence shown here is derived from an EMBL/GenBank/DDBJ whole genome shotgun (WGS) entry which is preliminary data.</text>
</comment>
<evidence type="ECO:0000256" key="1">
    <source>
        <dbReference type="ARBA" id="ARBA00022737"/>
    </source>
</evidence>
<accession>A0A1Y1YE85</accession>
<dbReference type="PANTHER" id="PTHR47936">
    <property type="entry name" value="PPR_LONG DOMAIN-CONTAINING PROTEIN"/>
    <property type="match status" value="1"/>
</dbReference>
<sequence>MLRGLARRSALLNNRSTLSKCVQHGRRFSLVRPLASAVTKKALEARPTLLKTPGEQVLESSASSALHAEIKELVYNNASPTLESFHQALKSCAAAGDLNSALEVLTSMYSETTRSVTPSFETYQLLLETAKESADVDLTIFLVKSVLEGRAPVAYSSGQQPEVALNLSEFTAESLELNLDVWESCLSALVSPSKIWSDDYGRLGTEALWVLQKMKEVGVRSFNENIWGLFIRTLGCTGSEASIPGVLHQLLASDEAMTPSIYAQAICAYSRCGNLPKALELYDEMVSIYGASPYKEPLWALAMNTSKAGDFANTKKLALAAQNLDAAHSSEKRSYDFTPHLLRVSSNAIRKKTGVNSEKLISHWDSLIAEVEESGKLFDKEYFGLYLEGHGCMNLLDAQKYPIDHIKRMLQSTGNLTGLEAYQAAIASYARTGECAEKPKFRLQRILEIGEMMKAQGLEFDATVYYHMFEACLPHQVFAYGPESNITSIKNASLDYDFDWSVYDVERMMMKQGIAHNRKTLLAMFYGFAFGGQYESIKRRWRELSLSRVHRDRDLYTSLVSILKEDYKEAIYALTVVRHQMSRESPPIEPDANLFSAAIRLLLANKGYLSHP</sequence>
<name>A0A1Y1YE85_9FUNG</name>
<dbReference type="Pfam" id="PF01535">
    <property type="entry name" value="PPR"/>
    <property type="match status" value="1"/>
</dbReference>
<dbReference type="GO" id="GO:0031930">
    <property type="term" value="P:mitochondria-nucleus signaling pathway"/>
    <property type="evidence" value="ECO:0007669"/>
    <property type="project" value="TreeGrafter"/>
</dbReference>
<dbReference type="AlphaFoldDB" id="A0A1Y1YE85"/>
<dbReference type="PANTHER" id="PTHR47936:SF1">
    <property type="entry name" value="PENTATRICOPEPTIDE REPEAT-CONTAINING PROTEIN GUN1, CHLOROPLASTIC"/>
    <property type="match status" value="1"/>
</dbReference>
<organism evidence="2 3">
    <name type="scientific">Basidiobolus meristosporus CBS 931.73</name>
    <dbReference type="NCBI Taxonomy" id="1314790"/>
    <lineage>
        <taxon>Eukaryota</taxon>
        <taxon>Fungi</taxon>
        <taxon>Fungi incertae sedis</taxon>
        <taxon>Zoopagomycota</taxon>
        <taxon>Entomophthoromycotina</taxon>
        <taxon>Basidiobolomycetes</taxon>
        <taxon>Basidiobolales</taxon>
        <taxon>Basidiobolaceae</taxon>
        <taxon>Basidiobolus</taxon>
    </lineage>
</organism>
<dbReference type="Proteomes" id="UP000193498">
    <property type="component" value="Unassembled WGS sequence"/>
</dbReference>
<keyword evidence="3" id="KW-1185">Reference proteome</keyword>